<feature type="domain" description="DAGKc" evidence="9">
    <location>
        <begin position="14"/>
        <end position="144"/>
    </location>
</feature>
<evidence type="ECO:0000256" key="2">
    <source>
        <dbReference type="ARBA" id="ARBA00005983"/>
    </source>
</evidence>
<organism evidence="10 11">
    <name type="scientific">Micromonospora pattaloongensis</name>
    <dbReference type="NCBI Taxonomy" id="405436"/>
    <lineage>
        <taxon>Bacteria</taxon>
        <taxon>Bacillati</taxon>
        <taxon>Actinomycetota</taxon>
        <taxon>Actinomycetes</taxon>
        <taxon>Micromonosporales</taxon>
        <taxon>Micromonosporaceae</taxon>
        <taxon>Micromonospora</taxon>
    </lineage>
</organism>
<dbReference type="PANTHER" id="PTHR12358">
    <property type="entry name" value="SPHINGOSINE KINASE"/>
    <property type="match status" value="1"/>
</dbReference>
<evidence type="ECO:0000256" key="6">
    <source>
        <dbReference type="ARBA" id="ARBA00022840"/>
    </source>
</evidence>
<evidence type="ECO:0000256" key="7">
    <source>
        <dbReference type="ARBA" id="ARBA00023209"/>
    </source>
</evidence>
<keyword evidence="7" id="KW-0443">Lipid metabolism</keyword>
<protein>
    <submittedName>
        <fullName evidence="10">Diacylglycerol kinase (ATP)</fullName>
    </submittedName>
</protein>
<dbReference type="PANTHER" id="PTHR12358:SF54">
    <property type="entry name" value="SPHINGOSINE KINASE RELATED PROTEIN"/>
    <property type="match status" value="1"/>
</dbReference>
<reference evidence="11" key="1">
    <citation type="submission" date="2016-10" db="EMBL/GenBank/DDBJ databases">
        <authorList>
            <person name="Varghese N."/>
            <person name="Submissions S."/>
        </authorList>
    </citation>
    <scope>NUCLEOTIDE SEQUENCE [LARGE SCALE GENOMIC DNA]</scope>
    <source>
        <strain evidence="11">DSM 45245</strain>
    </source>
</reference>
<dbReference type="InterPro" id="IPR050187">
    <property type="entry name" value="Lipid_Phosphate_FormReg"/>
</dbReference>
<dbReference type="Gene3D" id="2.60.200.40">
    <property type="match status" value="1"/>
</dbReference>
<dbReference type="SUPFAM" id="SSF111331">
    <property type="entry name" value="NAD kinase/diacylglycerol kinase-like"/>
    <property type="match status" value="1"/>
</dbReference>
<dbReference type="GO" id="GO:0016301">
    <property type="term" value="F:kinase activity"/>
    <property type="evidence" value="ECO:0007669"/>
    <property type="project" value="UniProtKB-KW"/>
</dbReference>
<keyword evidence="6" id="KW-0067">ATP-binding</keyword>
<evidence type="ECO:0000313" key="10">
    <source>
        <dbReference type="EMBL" id="SDY69650.1"/>
    </source>
</evidence>
<dbReference type="SMART" id="SM00046">
    <property type="entry name" value="DAGKc"/>
    <property type="match status" value="1"/>
</dbReference>
<dbReference type="Pfam" id="PF19279">
    <property type="entry name" value="YegS_C"/>
    <property type="match status" value="1"/>
</dbReference>
<comment type="cofactor">
    <cofactor evidence="1">
        <name>Mg(2+)</name>
        <dbReference type="ChEBI" id="CHEBI:18420"/>
    </cofactor>
</comment>
<comment type="similarity">
    <text evidence="2">Belongs to the diacylglycerol/lipid kinase family.</text>
</comment>
<keyword evidence="8" id="KW-1208">Phospholipid metabolism</keyword>
<dbReference type="Proteomes" id="UP000242415">
    <property type="component" value="Unassembled WGS sequence"/>
</dbReference>
<evidence type="ECO:0000256" key="5">
    <source>
        <dbReference type="ARBA" id="ARBA00022777"/>
    </source>
</evidence>
<evidence type="ECO:0000256" key="1">
    <source>
        <dbReference type="ARBA" id="ARBA00001946"/>
    </source>
</evidence>
<evidence type="ECO:0000259" key="9">
    <source>
        <dbReference type="PROSITE" id="PS50146"/>
    </source>
</evidence>
<evidence type="ECO:0000256" key="3">
    <source>
        <dbReference type="ARBA" id="ARBA00022679"/>
    </source>
</evidence>
<dbReference type="InterPro" id="IPR001206">
    <property type="entry name" value="Diacylglycerol_kinase_cat_dom"/>
</dbReference>
<proteinExistence type="inferred from homology"/>
<keyword evidence="4" id="KW-0547">Nucleotide-binding</keyword>
<dbReference type="RefSeq" id="WP_175543580.1">
    <property type="nucleotide sequence ID" value="NZ_FNPH01000003.1"/>
</dbReference>
<dbReference type="STRING" id="405436.SAMN05444365_103160"/>
<dbReference type="Pfam" id="PF00781">
    <property type="entry name" value="DAGK_cat"/>
    <property type="match status" value="1"/>
</dbReference>
<evidence type="ECO:0000256" key="4">
    <source>
        <dbReference type="ARBA" id="ARBA00022741"/>
    </source>
</evidence>
<keyword evidence="7" id="KW-0444">Lipid biosynthesis</keyword>
<dbReference type="InterPro" id="IPR017438">
    <property type="entry name" value="ATP-NAD_kinase_N"/>
</dbReference>
<dbReference type="GO" id="GO:0005524">
    <property type="term" value="F:ATP binding"/>
    <property type="evidence" value="ECO:0007669"/>
    <property type="project" value="UniProtKB-KW"/>
</dbReference>
<dbReference type="Gene3D" id="3.40.50.10330">
    <property type="entry name" value="Probable inorganic polyphosphate/atp-NAD kinase, domain 1"/>
    <property type="match status" value="1"/>
</dbReference>
<dbReference type="GO" id="GO:0008654">
    <property type="term" value="P:phospholipid biosynthetic process"/>
    <property type="evidence" value="ECO:0007669"/>
    <property type="project" value="UniProtKB-KW"/>
</dbReference>
<name>A0A1H3LZ09_9ACTN</name>
<accession>A0A1H3LZ09</accession>
<dbReference type="InterPro" id="IPR016064">
    <property type="entry name" value="NAD/diacylglycerol_kinase_sf"/>
</dbReference>
<keyword evidence="3" id="KW-0808">Transferase</keyword>
<dbReference type="AlphaFoldDB" id="A0A1H3LZ09"/>
<dbReference type="InterPro" id="IPR045540">
    <property type="entry name" value="YegS/DAGK_C"/>
</dbReference>
<keyword evidence="5 10" id="KW-0418">Kinase</keyword>
<dbReference type="EMBL" id="FNPH01000003">
    <property type="protein sequence ID" value="SDY69650.1"/>
    <property type="molecule type" value="Genomic_DNA"/>
</dbReference>
<gene>
    <name evidence="10" type="ORF">SAMN05444365_103160</name>
</gene>
<sequence length="313" mass="32600">MSEPAPGDTHPASAAAAGMLVLTNDAAGRTQADAIATVLAELRGGGDDVELATCYRDADLPALLDQRGDRLLIVVGGDGSLHTTLKHLWRRGESRDCVVGLIPLGTGNDFARGTGIPLDPRDAARAVLHGTPRALDLITDDVGDVVVNAVHVGVGADAAAAARPLKRRLRQAAFPLGALLAGVRARGWRLRVTLDGVVLASGARPVLMAGLANAPSIAGGTATLGPDAAPTDGAFDVTVSFATAPLARLGYALRLLRGRHPERPDVLYRTGRTLTIEGEPFHTNADGELAGPVTRRTWTLHPRAWRCLLPTAP</sequence>
<keyword evidence="11" id="KW-1185">Reference proteome</keyword>
<keyword evidence="7" id="KW-0594">Phospholipid biosynthesis</keyword>
<evidence type="ECO:0000256" key="8">
    <source>
        <dbReference type="ARBA" id="ARBA00023264"/>
    </source>
</evidence>
<dbReference type="PROSITE" id="PS50146">
    <property type="entry name" value="DAGK"/>
    <property type="match status" value="1"/>
</dbReference>
<evidence type="ECO:0000313" key="11">
    <source>
        <dbReference type="Proteomes" id="UP000242415"/>
    </source>
</evidence>